<gene>
    <name evidence="2" type="ORF">AAFF_G00126820</name>
</gene>
<sequence length="223" mass="25347">MKLGVLKIGVDVAAVVDKQSLEQQYPKLFQGVGKLNSKQVSLHINPEEERVRAVAEAREPENAADQREKHHHGSDEYVRSIDHAMTGKSPAELLFNRKMRGKLPDVTEPRTDTEVRDRDSERKGKSKLYTDERRRARHSDVEVSDTVLVRQDKVDKFTTTFNATPHKVVSKTGSHVIVESPAGARYERNSTFVKKYQTNQERNKGQNETHGVEDVIVDYKGTQ</sequence>
<evidence type="ECO:0000313" key="2">
    <source>
        <dbReference type="EMBL" id="KAJ8352968.1"/>
    </source>
</evidence>
<comment type="caution">
    <text evidence="2">The sequence shown here is derived from an EMBL/GenBank/DDBJ whole genome shotgun (WGS) entry which is preliminary data.</text>
</comment>
<dbReference type="AlphaFoldDB" id="A0AAD7R0V0"/>
<proteinExistence type="predicted"/>
<feature type="region of interest" description="Disordered" evidence="1">
    <location>
        <begin position="199"/>
        <end position="223"/>
    </location>
</feature>
<dbReference type="Proteomes" id="UP001221898">
    <property type="component" value="Unassembled WGS sequence"/>
</dbReference>
<evidence type="ECO:0000313" key="3">
    <source>
        <dbReference type="Proteomes" id="UP001221898"/>
    </source>
</evidence>
<reference evidence="2" key="1">
    <citation type="journal article" date="2023" name="Science">
        <title>Genome structures resolve the early diversification of teleost fishes.</title>
        <authorList>
            <person name="Parey E."/>
            <person name="Louis A."/>
            <person name="Montfort J."/>
            <person name="Bouchez O."/>
            <person name="Roques C."/>
            <person name="Iampietro C."/>
            <person name="Lluch J."/>
            <person name="Castinel A."/>
            <person name="Donnadieu C."/>
            <person name="Desvignes T."/>
            <person name="Floi Bucao C."/>
            <person name="Jouanno E."/>
            <person name="Wen M."/>
            <person name="Mejri S."/>
            <person name="Dirks R."/>
            <person name="Jansen H."/>
            <person name="Henkel C."/>
            <person name="Chen W.J."/>
            <person name="Zahm M."/>
            <person name="Cabau C."/>
            <person name="Klopp C."/>
            <person name="Thompson A.W."/>
            <person name="Robinson-Rechavi M."/>
            <person name="Braasch I."/>
            <person name="Lecointre G."/>
            <person name="Bobe J."/>
            <person name="Postlethwait J.H."/>
            <person name="Berthelot C."/>
            <person name="Roest Crollius H."/>
            <person name="Guiguen Y."/>
        </authorList>
    </citation>
    <scope>NUCLEOTIDE SEQUENCE</scope>
    <source>
        <strain evidence="2">NC1722</strain>
    </source>
</reference>
<evidence type="ECO:0000256" key="1">
    <source>
        <dbReference type="SAM" id="MobiDB-lite"/>
    </source>
</evidence>
<feature type="compositionally biased region" description="Basic and acidic residues" evidence="1">
    <location>
        <begin position="201"/>
        <end position="213"/>
    </location>
</feature>
<name>A0AAD7R0V0_9TELE</name>
<feature type="region of interest" description="Disordered" evidence="1">
    <location>
        <begin position="98"/>
        <end position="134"/>
    </location>
</feature>
<organism evidence="2 3">
    <name type="scientific">Aldrovandia affinis</name>
    <dbReference type="NCBI Taxonomy" id="143900"/>
    <lineage>
        <taxon>Eukaryota</taxon>
        <taxon>Metazoa</taxon>
        <taxon>Chordata</taxon>
        <taxon>Craniata</taxon>
        <taxon>Vertebrata</taxon>
        <taxon>Euteleostomi</taxon>
        <taxon>Actinopterygii</taxon>
        <taxon>Neopterygii</taxon>
        <taxon>Teleostei</taxon>
        <taxon>Notacanthiformes</taxon>
        <taxon>Halosauridae</taxon>
        <taxon>Aldrovandia</taxon>
    </lineage>
</organism>
<dbReference type="EMBL" id="JAINUG010001899">
    <property type="protein sequence ID" value="KAJ8352968.1"/>
    <property type="molecule type" value="Genomic_DNA"/>
</dbReference>
<keyword evidence="3" id="KW-1185">Reference proteome</keyword>
<protein>
    <submittedName>
        <fullName evidence="2">Uncharacterized protein</fullName>
    </submittedName>
</protein>
<feature type="region of interest" description="Disordered" evidence="1">
    <location>
        <begin position="54"/>
        <end position="75"/>
    </location>
</feature>
<feature type="compositionally biased region" description="Basic and acidic residues" evidence="1">
    <location>
        <begin position="102"/>
        <end position="134"/>
    </location>
</feature>
<accession>A0AAD7R0V0</accession>